<dbReference type="InterPro" id="IPR016181">
    <property type="entry name" value="Acyl_CoA_acyltransferase"/>
</dbReference>
<dbReference type="SUPFAM" id="SSF55729">
    <property type="entry name" value="Acyl-CoA N-acyltransferases (Nat)"/>
    <property type="match status" value="1"/>
</dbReference>
<reference evidence="2 3" key="1">
    <citation type="submission" date="2016-11" db="EMBL/GenBank/DDBJ databases">
        <authorList>
            <person name="Jaros S."/>
            <person name="Januszkiewicz K."/>
            <person name="Wedrychowicz H."/>
        </authorList>
    </citation>
    <scope>NUCLEOTIDE SEQUENCE [LARGE SCALE GENOMIC DNA]</scope>
    <source>
        <strain evidence="2 3">DSM 24787</strain>
    </source>
</reference>
<dbReference type="Proteomes" id="UP000185003">
    <property type="component" value="Unassembled WGS sequence"/>
</dbReference>
<feature type="domain" description="N-acetyltransferase" evidence="1">
    <location>
        <begin position="8"/>
        <end position="150"/>
    </location>
</feature>
<dbReference type="CDD" id="cd04301">
    <property type="entry name" value="NAT_SF"/>
    <property type="match status" value="1"/>
</dbReference>
<proteinExistence type="predicted"/>
<dbReference type="STRING" id="536979.SAMN04488055_4956"/>
<dbReference type="EMBL" id="FSRA01000002">
    <property type="protein sequence ID" value="SIO50804.1"/>
    <property type="molecule type" value="Genomic_DNA"/>
</dbReference>
<gene>
    <name evidence="2" type="ORF">SAMN04488055_4956</name>
</gene>
<dbReference type="PROSITE" id="PS51186">
    <property type="entry name" value="GNAT"/>
    <property type="match status" value="1"/>
</dbReference>
<dbReference type="RefSeq" id="WP_074242231.1">
    <property type="nucleotide sequence ID" value="NZ_FSRA01000002.1"/>
</dbReference>
<dbReference type="Gene3D" id="3.40.630.30">
    <property type="match status" value="1"/>
</dbReference>
<protein>
    <submittedName>
        <fullName evidence="2">ElaA protein</fullName>
    </submittedName>
</protein>
<dbReference type="InterPro" id="IPR000182">
    <property type="entry name" value="GNAT_dom"/>
</dbReference>
<dbReference type="AlphaFoldDB" id="A0A1N6K2J0"/>
<dbReference type="Pfam" id="PF13673">
    <property type="entry name" value="Acetyltransf_10"/>
    <property type="match status" value="1"/>
</dbReference>
<sequence>MEIRWYLKAFNALSLEELYQILRLRNEVFIVEQNCPYQDMDNADQKALHLLGFTDEGLAAYTRLFEPGIKFDMASIGRVVTAPFARGTGSGRLLMERSIKAVEENWGKVPIKIGAQLYLQKFYESLGFSQFSEMYLEDNIPHIEMVRSQQ</sequence>
<evidence type="ECO:0000259" key="1">
    <source>
        <dbReference type="PROSITE" id="PS51186"/>
    </source>
</evidence>
<organism evidence="2 3">
    <name type="scientific">Chitinophaga niabensis</name>
    <dbReference type="NCBI Taxonomy" id="536979"/>
    <lineage>
        <taxon>Bacteria</taxon>
        <taxon>Pseudomonadati</taxon>
        <taxon>Bacteroidota</taxon>
        <taxon>Chitinophagia</taxon>
        <taxon>Chitinophagales</taxon>
        <taxon>Chitinophagaceae</taxon>
        <taxon>Chitinophaga</taxon>
    </lineage>
</organism>
<evidence type="ECO:0000313" key="2">
    <source>
        <dbReference type="EMBL" id="SIO50804.1"/>
    </source>
</evidence>
<evidence type="ECO:0000313" key="3">
    <source>
        <dbReference type="Proteomes" id="UP000185003"/>
    </source>
</evidence>
<keyword evidence="3" id="KW-1185">Reference proteome</keyword>
<dbReference type="OrthoDB" id="9796171at2"/>
<name>A0A1N6K2J0_9BACT</name>
<accession>A0A1N6K2J0</accession>
<dbReference type="GO" id="GO:0016747">
    <property type="term" value="F:acyltransferase activity, transferring groups other than amino-acyl groups"/>
    <property type="evidence" value="ECO:0007669"/>
    <property type="project" value="InterPro"/>
</dbReference>